<sequence length="67" mass="7631">MVVQTFQLASQHPDRCRWNCRRDFGSLEDQCQERDSTRSTDKTDPISQLVTASEGDWGSEGIGGERR</sequence>
<keyword evidence="3" id="KW-1185">Reference proteome</keyword>
<accession>A0A8K0NPJ6</accession>
<gene>
    <name evidence="2" type="ORF">FFLO_04725</name>
</gene>
<protein>
    <submittedName>
        <fullName evidence="2">Uncharacterized protein</fullName>
    </submittedName>
</protein>
<feature type="compositionally biased region" description="Gly residues" evidence="1">
    <location>
        <begin position="58"/>
        <end position="67"/>
    </location>
</feature>
<feature type="region of interest" description="Disordered" evidence="1">
    <location>
        <begin position="29"/>
        <end position="67"/>
    </location>
</feature>
<feature type="compositionally biased region" description="Basic and acidic residues" evidence="1">
    <location>
        <begin position="29"/>
        <end position="44"/>
    </location>
</feature>
<evidence type="ECO:0000313" key="2">
    <source>
        <dbReference type="EMBL" id="KAG7530902.1"/>
    </source>
</evidence>
<organism evidence="2 3">
    <name type="scientific">Filobasidium floriforme</name>
    <dbReference type="NCBI Taxonomy" id="5210"/>
    <lineage>
        <taxon>Eukaryota</taxon>
        <taxon>Fungi</taxon>
        <taxon>Dikarya</taxon>
        <taxon>Basidiomycota</taxon>
        <taxon>Agaricomycotina</taxon>
        <taxon>Tremellomycetes</taxon>
        <taxon>Filobasidiales</taxon>
        <taxon>Filobasidiaceae</taxon>
        <taxon>Filobasidium</taxon>
    </lineage>
</organism>
<dbReference type="EMBL" id="JABELV010000105">
    <property type="protein sequence ID" value="KAG7530902.1"/>
    <property type="molecule type" value="Genomic_DNA"/>
</dbReference>
<evidence type="ECO:0000256" key="1">
    <source>
        <dbReference type="SAM" id="MobiDB-lite"/>
    </source>
</evidence>
<name>A0A8K0NPJ6_9TREE</name>
<proteinExistence type="predicted"/>
<comment type="caution">
    <text evidence="2">The sequence shown here is derived from an EMBL/GenBank/DDBJ whole genome shotgun (WGS) entry which is preliminary data.</text>
</comment>
<evidence type="ECO:0000313" key="3">
    <source>
        <dbReference type="Proteomes" id="UP000812966"/>
    </source>
</evidence>
<dbReference type="AlphaFoldDB" id="A0A8K0NPJ6"/>
<dbReference type="Proteomes" id="UP000812966">
    <property type="component" value="Unassembled WGS sequence"/>
</dbReference>
<reference evidence="2" key="1">
    <citation type="submission" date="2020-04" db="EMBL/GenBank/DDBJ databases">
        <title>Analysis of mating type loci in Filobasidium floriforme.</title>
        <authorList>
            <person name="Nowrousian M."/>
        </authorList>
    </citation>
    <scope>NUCLEOTIDE SEQUENCE</scope>
    <source>
        <strain evidence="2">CBS 6242</strain>
    </source>
</reference>